<keyword evidence="3 7" id="KW-0812">Transmembrane</keyword>
<evidence type="ECO:0000256" key="2">
    <source>
        <dbReference type="ARBA" id="ARBA00004394"/>
    </source>
</evidence>
<keyword evidence="5" id="KW-0333">Golgi apparatus</keyword>
<dbReference type="PANTHER" id="PTHR16133:SF0">
    <property type="entry name" value="ZINC_IRON REGULATED TRANSPORTER-RELATED PROTEIN 102B, ISOFORM E"/>
    <property type="match status" value="1"/>
</dbReference>
<reference evidence="9 10" key="1">
    <citation type="journal article" date="2020" name="ISME J.">
        <title>Uncovering the hidden diversity of litter-decomposition mechanisms in mushroom-forming fungi.</title>
        <authorList>
            <person name="Floudas D."/>
            <person name="Bentzer J."/>
            <person name="Ahren D."/>
            <person name="Johansson T."/>
            <person name="Persson P."/>
            <person name="Tunlid A."/>
        </authorList>
    </citation>
    <scope>NUCLEOTIDE SEQUENCE [LARGE SCALE GENOMIC DNA]</scope>
    <source>
        <strain evidence="9 10">CBS 661.87</strain>
    </source>
</reference>
<evidence type="ECO:0000256" key="4">
    <source>
        <dbReference type="ARBA" id="ARBA00022989"/>
    </source>
</evidence>
<accession>A0A8H5M6G9</accession>
<dbReference type="GO" id="GO:0000139">
    <property type="term" value="C:Golgi membrane"/>
    <property type="evidence" value="ECO:0007669"/>
    <property type="project" value="UniProtKB-SubCell"/>
</dbReference>
<evidence type="ECO:0000256" key="8">
    <source>
        <dbReference type="SAM" id="SignalP"/>
    </source>
</evidence>
<dbReference type="PANTHER" id="PTHR16133">
    <property type="entry name" value="SOLUTE CARRIER FAMILY 39 ZINC TRANSPORTER , MEMBER 9-RELATED"/>
    <property type="match status" value="1"/>
</dbReference>
<keyword evidence="4 7" id="KW-1133">Transmembrane helix</keyword>
<feature type="transmembrane region" description="Helical" evidence="7">
    <location>
        <begin position="301"/>
        <end position="319"/>
    </location>
</feature>
<evidence type="ECO:0000256" key="1">
    <source>
        <dbReference type="ARBA" id="ARBA00004127"/>
    </source>
</evidence>
<evidence type="ECO:0000313" key="9">
    <source>
        <dbReference type="EMBL" id="KAF5382628.1"/>
    </source>
</evidence>
<feature type="chain" id="PRO_5034820749" description="Zinc/iron permease" evidence="8">
    <location>
        <begin position="17"/>
        <end position="322"/>
    </location>
</feature>
<keyword evidence="10" id="KW-1185">Reference proteome</keyword>
<keyword evidence="8" id="KW-0732">Signal</keyword>
<dbReference type="InterPro" id="IPR003689">
    <property type="entry name" value="ZIP"/>
</dbReference>
<dbReference type="Pfam" id="PF02535">
    <property type="entry name" value="Zip"/>
    <property type="match status" value="1"/>
</dbReference>
<comment type="subcellular location">
    <subcellularLocation>
        <location evidence="1">Endomembrane system</location>
        <topology evidence="1">Multi-pass membrane protein</topology>
    </subcellularLocation>
    <subcellularLocation>
        <location evidence="2">Golgi apparatus membrane</location>
    </subcellularLocation>
</comment>
<gene>
    <name evidence="9" type="ORF">D9615_003016</name>
</gene>
<dbReference type="GO" id="GO:0006829">
    <property type="term" value="P:zinc ion transport"/>
    <property type="evidence" value="ECO:0007669"/>
    <property type="project" value="InterPro"/>
</dbReference>
<evidence type="ECO:0000256" key="5">
    <source>
        <dbReference type="ARBA" id="ARBA00023034"/>
    </source>
</evidence>
<evidence type="ECO:0000313" key="10">
    <source>
        <dbReference type="Proteomes" id="UP000565441"/>
    </source>
</evidence>
<dbReference type="Proteomes" id="UP000565441">
    <property type="component" value="Unassembled WGS sequence"/>
</dbReference>
<organism evidence="9 10">
    <name type="scientific">Tricholomella constricta</name>
    <dbReference type="NCBI Taxonomy" id="117010"/>
    <lineage>
        <taxon>Eukaryota</taxon>
        <taxon>Fungi</taxon>
        <taxon>Dikarya</taxon>
        <taxon>Basidiomycota</taxon>
        <taxon>Agaricomycotina</taxon>
        <taxon>Agaricomycetes</taxon>
        <taxon>Agaricomycetidae</taxon>
        <taxon>Agaricales</taxon>
        <taxon>Tricholomatineae</taxon>
        <taxon>Lyophyllaceae</taxon>
        <taxon>Tricholomella</taxon>
    </lineage>
</organism>
<sequence length="322" mass="33584">MFALLALMSLLLGVSSFACGILPLSFTFSKSYLDRLSALGTGLLLGAALGVIIPEGIESTIEADTSHVPTTTIALSLLFGFTFMLIIEQLVSPHSHSHSLSHIDVSLHAVKSDANLKSSEIEFDAELGDLEREEGLNRVGYLETESPAPPHSNEPSGASSRAFPLTFGLVVHGLADGLALGASSLAKDQSGGSANLSFIVFIALIIHKAPTSLALTTSLLATSLPRAKCKKYLIVFASSTPVGAIASYLLFSFLGNGDGGWTGVALLVSGGTFLYVATVLQPVSDHSGTPAPGGMRSATRVFYIALGMFVPFLLSALLGHKH</sequence>
<feature type="signal peptide" evidence="8">
    <location>
        <begin position="1"/>
        <end position="16"/>
    </location>
</feature>
<dbReference type="AlphaFoldDB" id="A0A8H5M6G9"/>
<feature type="transmembrane region" description="Helical" evidence="7">
    <location>
        <begin position="232"/>
        <end position="254"/>
    </location>
</feature>
<proteinExistence type="predicted"/>
<feature type="transmembrane region" description="Helical" evidence="7">
    <location>
        <begin position="36"/>
        <end position="54"/>
    </location>
</feature>
<dbReference type="InterPro" id="IPR045891">
    <property type="entry name" value="ZIP9"/>
</dbReference>
<feature type="transmembrane region" description="Helical" evidence="7">
    <location>
        <begin position="260"/>
        <end position="280"/>
    </location>
</feature>
<feature type="transmembrane region" description="Helical" evidence="7">
    <location>
        <begin position="198"/>
        <end position="220"/>
    </location>
</feature>
<dbReference type="GO" id="GO:0046873">
    <property type="term" value="F:metal ion transmembrane transporter activity"/>
    <property type="evidence" value="ECO:0007669"/>
    <property type="project" value="InterPro"/>
</dbReference>
<name>A0A8H5M6G9_9AGAR</name>
<dbReference type="OrthoDB" id="19859at2759"/>
<comment type="caution">
    <text evidence="9">The sequence shown here is derived from an EMBL/GenBank/DDBJ whole genome shotgun (WGS) entry which is preliminary data.</text>
</comment>
<protein>
    <recommendedName>
        <fullName evidence="11">Zinc/iron permease</fullName>
    </recommendedName>
</protein>
<evidence type="ECO:0000256" key="6">
    <source>
        <dbReference type="ARBA" id="ARBA00023136"/>
    </source>
</evidence>
<keyword evidence="6 7" id="KW-0472">Membrane</keyword>
<evidence type="ECO:0008006" key="11">
    <source>
        <dbReference type="Google" id="ProtNLM"/>
    </source>
</evidence>
<dbReference type="EMBL" id="JAACJP010000008">
    <property type="protein sequence ID" value="KAF5382628.1"/>
    <property type="molecule type" value="Genomic_DNA"/>
</dbReference>
<evidence type="ECO:0000256" key="3">
    <source>
        <dbReference type="ARBA" id="ARBA00022692"/>
    </source>
</evidence>
<feature type="transmembrane region" description="Helical" evidence="7">
    <location>
        <begin position="66"/>
        <end position="87"/>
    </location>
</feature>
<evidence type="ECO:0000256" key="7">
    <source>
        <dbReference type="SAM" id="Phobius"/>
    </source>
</evidence>